<evidence type="ECO:0000256" key="8">
    <source>
        <dbReference type="ARBA" id="ARBA00023004"/>
    </source>
</evidence>
<feature type="domain" description="TonB-dependent receptor-like beta-barrel" evidence="18">
    <location>
        <begin position="253"/>
        <end position="684"/>
    </location>
</feature>
<sequence>MPPRPVLHLSRLLGVSLLTLASAQAARAQDSVTLDTVVVDGNGREAGTGEGGGLETEGYVASEVRAGTKTDTAIERVPQSIAVVSREQIEDRKVQTLTEAVNYTAGVTTSVFGFDPRFDSFYIRGFNVQETGVYRDGLRELGAGFAFPRTEPYTLGGITILKGPSSVLYGGGSPGGIVNLTSKRPTEDPFYEVEAQIGTQSRRQLNFDASGPMGEGDNFLYRLTGVARDADTDYIGVADDRGVIAPAFTFRSDDRNTHLTILGEYGDLTTGGGVGYFTENGRPTPYQLTDPAYADFDQEQWRIGYEFEHRFNETVTVRQNLRTAHVDADVKYTQIDAISPDRLTATRSAWRIPSTASTFQVDNQAQFDFDTGEVKHQVLGGIDYSYIDASTAYGFTAAPDLDLVRLNYGQQRIDGPSAIDAYRLDTLQNQTGVYLQDQAEYRRFVLTLGGRYDWLTTKTFNILPSTASNEQDDTNFSGRVGLAYLFDNGLSPYVSYSTSFAPTVGSTFSGSAFSPSKGEQEEVGIKYKPADLNLLATAALFRIRQTNVLSTDPVNNGFQIQQGEVTSQGFELELTASVVEGLNVTGAYTYLDLENTGGDNLGFVPLGIPRQQFSLWTDYTVQDGIAEGLSFGAGTRFLGPTWADARNTRENDSRVMIDAMVAYDFGAANEKLEGVKAQINAKNLFDEDDTTCNGGFCYRDQGRQVIGSLRYRF</sequence>
<keyword evidence="11 14" id="KW-0472">Membrane</keyword>
<evidence type="ECO:0000313" key="21">
    <source>
        <dbReference type="Proteomes" id="UP000198793"/>
    </source>
</evidence>
<dbReference type="CDD" id="cd01347">
    <property type="entry name" value="ligand_gated_channel"/>
    <property type="match status" value="1"/>
</dbReference>
<dbReference type="InterPro" id="IPR010105">
    <property type="entry name" value="TonB_sidphr_rcpt"/>
</dbReference>
<evidence type="ECO:0000256" key="7">
    <source>
        <dbReference type="ARBA" id="ARBA00022729"/>
    </source>
</evidence>
<dbReference type="Pfam" id="PF00593">
    <property type="entry name" value="TonB_dep_Rec_b-barrel"/>
    <property type="match status" value="1"/>
</dbReference>
<dbReference type="SUPFAM" id="SSF56935">
    <property type="entry name" value="Porins"/>
    <property type="match status" value="1"/>
</dbReference>
<evidence type="ECO:0000256" key="17">
    <source>
        <dbReference type="SAM" id="SignalP"/>
    </source>
</evidence>
<feature type="signal peptide" evidence="17">
    <location>
        <begin position="1"/>
        <end position="28"/>
    </location>
</feature>
<gene>
    <name evidence="20" type="ORF">SAMN05192530_10721</name>
</gene>
<dbReference type="GO" id="GO:0038023">
    <property type="term" value="F:signaling receptor activity"/>
    <property type="evidence" value="ECO:0007669"/>
    <property type="project" value="InterPro"/>
</dbReference>
<evidence type="ECO:0000256" key="12">
    <source>
        <dbReference type="ARBA" id="ARBA00023170"/>
    </source>
</evidence>
<keyword evidence="12" id="KW-0675">Receptor</keyword>
<dbReference type="GO" id="GO:0015891">
    <property type="term" value="P:siderophore transport"/>
    <property type="evidence" value="ECO:0007669"/>
    <property type="project" value="InterPro"/>
</dbReference>
<keyword evidence="9" id="KW-0406">Ion transport</keyword>
<evidence type="ECO:0000259" key="18">
    <source>
        <dbReference type="Pfam" id="PF00593"/>
    </source>
</evidence>
<keyword evidence="4 14" id="KW-1134">Transmembrane beta strand</keyword>
<dbReference type="STRING" id="1166073.SAMN05192530_10721"/>
<feature type="chain" id="PRO_5011438717" evidence="17">
    <location>
        <begin position="29"/>
        <end position="713"/>
    </location>
</feature>
<keyword evidence="13 14" id="KW-0998">Cell outer membrane</keyword>
<dbReference type="InterPro" id="IPR037066">
    <property type="entry name" value="Plug_dom_sf"/>
</dbReference>
<dbReference type="Pfam" id="PF07715">
    <property type="entry name" value="Plug"/>
    <property type="match status" value="1"/>
</dbReference>
<evidence type="ECO:0000313" key="20">
    <source>
        <dbReference type="EMBL" id="SDO49064.1"/>
    </source>
</evidence>
<evidence type="ECO:0000256" key="11">
    <source>
        <dbReference type="ARBA" id="ARBA00023136"/>
    </source>
</evidence>
<evidence type="ECO:0000256" key="16">
    <source>
        <dbReference type="RuleBase" id="RU003357"/>
    </source>
</evidence>
<comment type="similarity">
    <text evidence="2 14 16">Belongs to the TonB-dependent receptor family.</text>
</comment>
<evidence type="ECO:0000256" key="2">
    <source>
        <dbReference type="ARBA" id="ARBA00009810"/>
    </source>
</evidence>
<evidence type="ECO:0000256" key="13">
    <source>
        <dbReference type="ARBA" id="ARBA00023237"/>
    </source>
</evidence>
<evidence type="ECO:0000256" key="15">
    <source>
        <dbReference type="PROSITE-ProRule" id="PRU10143"/>
    </source>
</evidence>
<dbReference type="RefSeq" id="WP_090674917.1">
    <property type="nucleotide sequence ID" value="NZ_FNIT01000007.1"/>
</dbReference>
<dbReference type="InterPro" id="IPR036942">
    <property type="entry name" value="Beta-barrel_TonB_sf"/>
</dbReference>
<dbReference type="GO" id="GO:0009279">
    <property type="term" value="C:cell outer membrane"/>
    <property type="evidence" value="ECO:0007669"/>
    <property type="project" value="UniProtKB-SubCell"/>
</dbReference>
<dbReference type="OrthoDB" id="9760333at2"/>
<dbReference type="InterPro" id="IPR012910">
    <property type="entry name" value="Plug_dom"/>
</dbReference>
<dbReference type="PROSITE" id="PS00430">
    <property type="entry name" value="TONB_DEPENDENT_REC_1"/>
    <property type="match status" value="1"/>
</dbReference>
<keyword evidence="6 14" id="KW-0812">Transmembrane</keyword>
<evidence type="ECO:0000256" key="10">
    <source>
        <dbReference type="ARBA" id="ARBA00023077"/>
    </source>
</evidence>
<dbReference type="GO" id="GO:0015344">
    <property type="term" value="F:siderophore uptake transmembrane transporter activity"/>
    <property type="evidence" value="ECO:0007669"/>
    <property type="project" value="TreeGrafter"/>
</dbReference>
<evidence type="ECO:0000256" key="1">
    <source>
        <dbReference type="ARBA" id="ARBA00004571"/>
    </source>
</evidence>
<dbReference type="PANTHER" id="PTHR32552">
    <property type="entry name" value="FERRICHROME IRON RECEPTOR-RELATED"/>
    <property type="match status" value="1"/>
</dbReference>
<accession>A0A1H0JZH7</accession>
<keyword evidence="21" id="KW-1185">Reference proteome</keyword>
<dbReference type="InterPro" id="IPR010916">
    <property type="entry name" value="TonB_box_CS"/>
</dbReference>
<dbReference type="InterPro" id="IPR039426">
    <property type="entry name" value="TonB-dep_rcpt-like"/>
</dbReference>
<keyword evidence="7 17" id="KW-0732">Signal</keyword>
<evidence type="ECO:0000259" key="19">
    <source>
        <dbReference type="Pfam" id="PF07715"/>
    </source>
</evidence>
<dbReference type="Gene3D" id="2.40.170.20">
    <property type="entry name" value="TonB-dependent receptor, beta-barrel domain"/>
    <property type="match status" value="1"/>
</dbReference>
<name>A0A1H0JZH7_9HYPH</name>
<keyword evidence="3 14" id="KW-0813">Transport</keyword>
<comment type="subcellular location">
    <subcellularLocation>
        <location evidence="1 14">Cell outer membrane</location>
        <topology evidence="1 14">Multi-pass membrane protein</topology>
    </subcellularLocation>
</comment>
<feature type="domain" description="TonB-dependent receptor plug" evidence="19">
    <location>
        <begin position="75"/>
        <end position="177"/>
    </location>
</feature>
<dbReference type="Proteomes" id="UP000198793">
    <property type="component" value="Unassembled WGS sequence"/>
</dbReference>
<evidence type="ECO:0000256" key="3">
    <source>
        <dbReference type="ARBA" id="ARBA00022448"/>
    </source>
</evidence>
<evidence type="ECO:0000256" key="6">
    <source>
        <dbReference type="ARBA" id="ARBA00022692"/>
    </source>
</evidence>
<feature type="short sequence motif" description="TonB box" evidence="15">
    <location>
        <begin position="36"/>
        <end position="42"/>
    </location>
</feature>
<dbReference type="PANTHER" id="PTHR32552:SF68">
    <property type="entry name" value="FERRICHROME OUTER MEMBRANE TRANSPORTER_PHAGE RECEPTOR"/>
    <property type="match status" value="1"/>
</dbReference>
<dbReference type="PROSITE" id="PS52016">
    <property type="entry name" value="TONB_DEPENDENT_REC_3"/>
    <property type="match status" value="1"/>
</dbReference>
<keyword evidence="10 15" id="KW-0798">TonB box</keyword>
<dbReference type="InterPro" id="IPR000531">
    <property type="entry name" value="Beta-barrel_TonB"/>
</dbReference>
<keyword evidence="8" id="KW-0408">Iron</keyword>
<keyword evidence="5" id="KW-0410">Iron transport</keyword>
<evidence type="ECO:0000256" key="14">
    <source>
        <dbReference type="PROSITE-ProRule" id="PRU01360"/>
    </source>
</evidence>
<dbReference type="FunFam" id="2.170.130.10:FF:000001">
    <property type="entry name" value="Catecholate siderophore TonB-dependent receptor"/>
    <property type="match status" value="1"/>
</dbReference>
<dbReference type="NCBIfam" id="TIGR01783">
    <property type="entry name" value="TonB-siderophor"/>
    <property type="match status" value="1"/>
</dbReference>
<evidence type="ECO:0000256" key="4">
    <source>
        <dbReference type="ARBA" id="ARBA00022452"/>
    </source>
</evidence>
<evidence type="ECO:0000256" key="9">
    <source>
        <dbReference type="ARBA" id="ARBA00023065"/>
    </source>
</evidence>
<organism evidence="20 21">
    <name type="scientific">Aureimonas jatrophae</name>
    <dbReference type="NCBI Taxonomy" id="1166073"/>
    <lineage>
        <taxon>Bacteria</taxon>
        <taxon>Pseudomonadati</taxon>
        <taxon>Pseudomonadota</taxon>
        <taxon>Alphaproteobacteria</taxon>
        <taxon>Hyphomicrobiales</taxon>
        <taxon>Aurantimonadaceae</taxon>
        <taxon>Aureimonas</taxon>
    </lineage>
</organism>
<reference evidence="20 21" key="1">
    <citation type="submission" date="2016-10" db="EMBL/GenBank/DDBJ databases">
        <authorList>
            <person name="de Groot N.N."/>
        </authorList>
    </citation>
    <scope>NUCLEOTIDE SEQUENCE [LARGE SCALE GENOMIC DNA]</scope>
    <source>
        <strain evidence="21">L7-484,KACC 16230,DSM 25025</strain>
    </source>
</reference>
<dbReference type="Gene3D" id="2.170.130.10">
    <property type="entry name" value="TonB-dependent receptor, plug domain"/>
    <property type="match status" value="1"/>
</dbReference>
<dbReference type="AlphaFoldDB" id="A0A1H0JZH7"/>
<protein>
    <submittedName>
        <fullName evidence="20">Iron complex outermembrane recepter protein</fullName>
    </submittedName>
</protein>
<proteinExistence type="inferred from homology"/>
<evidence type="ECO:0000256" key="5">
    <source>
        <dbReference type="ARBA" id="ARBA00022496"/>
    </source>
</evidence>
<dbReference type="EMBL" id="FNIT01000007">
    <property type="protein sequence ID" value="SDO49064.1"/>
    <property type="molecule type" value="Genomic_DNA"/>
</dbReference>